<evidence type="ECO:0000313" key="2">
    <source>
        <dbReference type="EMBL" id="KXN66544.1"/>
    </source>
</evidence>
<keyword evidence="1" id="KW-0732">Signal</keyword>
<sequence>MFGLKTALVLALQGLVAATYDVKSTTTVAPTTTTSTYPTVSGTACPTLNYTRVNITSPATIKTGQNFTIKWESPKPDASKNHTESRVELWALNGGPVNSPVLDFKSARLFDTFNYTVNFNTTKYVNATTKGGAIIWQLFVAVHSTYFDRNITDLESWNLPYYGVQKVKFE</sequence>
<proteinExistence type="predicted"/>
<accession>A0A137NVA2</accession>
<evidence type="ECO:0000256" key="1">
    <source>
        <dbReference type="SAM" id="SignalP"/>
    </source>
</evidence>
<dbReference type="AlphaFoldDB" id="A0A137NVA2"/>
<feature type="signal peptide" evidence="1">
    <location>
        <begin position="1"/>
        <end position="18"/>
    </location>
</feature>
<dbReference type="EMBL" id="KQ964712">
    <property type="protein sequence ID" value="KXN66544.1"/>
    <property type="molecule type" value="Genomic_DNA"/>
</dbReference>
<organism evidence="2 3">
    <name type="scientific">Conidiobolus coronatus (strain ATCC 28846 / CBS 209.66 / NRRL 28638)</name>
    <name type="common">Delacroixia coronata</name>
    <dbReference type="NCBI Taxonomy" id="796925"/>
    <lineage>
        <taxon>Eukaryota</taxon>
        <taxon>Fungi</taxon>
        <taxon>Fungi incertae sedis</taxon>
        <taxon>Zoopagomycota</taxon>
        <taxon>Entomophthoromycotina</taxon>
        <taxon>Entomophthoromycetes</taxon>
        <taxon>Entomophthorales</taxon>
        <taxon>Ancylistaceae</taxon>
        <taxon>Conidiobolus</taxon>
    </lineage>
</organism>
<dbReference type="Proteomes" id="UP000070444">
    <property type="component" value="Unassembled WGS sequence"/>
</dbReference>
<gene>
    <name evidence="2" type="ORF">CONCODRAFT_87418</name>
</gene>
<evidence type="ECO:0000313" key="3">
    <source>
        <dbReference type="Proteomes" id="UP000070444"/>
    </source>
</evidence>
<dbReference type="OrthoDB" id="4695073at2759"/>
<protein>
    <submittedName>
        <fullName evidence="2">Uncharacterized protein</fullName>
    </submittedName>
</protein>
<reference evidence="2 3" key="1">
    <citation type="journal article" date="2015" name="Genome Biol. Evol.">
        <title>Phylogenomic analyses indicate that early fungi evolved digesting cell walls of algal ancestors of land plants.</title>
        <authorList>
            <person name="Chang Y."/>
            <person name="Wang S."/>
            <person name="Sekimoto S."/>
            <person name="Aerts A.L."/>
            <person name="Choi C."/>
            <person name="Clum A."/>
            <person name="LaButti K.M."/>
            <person name="Lindquist E.A."/>
            <person name="Yee Ngan C."/>
            <person name="Ohm R.A."/>
            <person name="Salamov A.A."/>
            <person name="Grigoriev I.V."/>
            <person name="Spatafora J.W."/>
            <person name="Berbee M.L."/>
        </authorList>
    </citation>
    <scope>NUCLEOTIDE SEQUENCE [LARGE SCALE GENOMIC DNA]</scope>
    <source>
        <strain evidence="2 3">NRRL 28638</strain>
    </source>
</reference>
<feature type="chain" id="PRO_5007294179" evidence="1">
    <location>
        <begin position="19"/>
        <end position="170"/>
    </location>
</feature>
<name>A0A137NVA2_CONC2</name>
<keyword evidence="3" id="KW-1185">Reference proteome</keyword>